<dbReference type="PANTHER" id="PTHR11014">
    <property type="entry name" value="PEPTIDASE M20 FAMILY MEMBER"/>
    <property type="match status" value="1"/>
</dbReference>
<dbReference type="InterPro" id="IPR017439">
    <property type="entry name" value="Amidohydrolase"/>
</dbReference>
<dbReference type="GO" id="GO:0005783">
    <property type="term" value="C:endoplasmic reticulum"/>
    <property type="evidence" value="ECO:0007669"/>
    <property type="project" value="TreeGrafter"/>
</dbReference>
<dbReference type="GO" id="GO:0009850">
    <property type="term" value="P:auxin metabolic process"/>
    <property type="evidence" value="ECO:0007669"/>
    <property type="project" value="TreeGrafter"/>
</dbReference>
<name>A0AAV7EUE1_ARIFI</name>
<dbReference type="SUPFAM" id="SSF55031">
    <property type="entry name" value="Bacterial exopeptidase dimerisation domain"/>
    <property type="match status" value="1"/>
</dbReference>
<evidence type="ECO:0000313" key="1">
    <source>
        <dbReference type="EMBL" id="KAG9452453.1"/>
    </source>
</evidence>
<dbReference type="Pfam" id="PF01546">
    <property type="entry name" value="Peptidase_M20"/>
    <property type="match status" value="1"/>
</dbReference>
<dbReference type="Gene3D" id="3.40.630.10">
    <property type="entry name" value="Zn peptidases"/>
    <property type="match status" value="1"/>
</dbReference>
<dbReference type="EMBL" id="JAINDJ010000003">
    <property type="protein sequence ID" value="KAG9452453.1"/>
    <property type="molecule type" value="Genomic_DNA"/>
</dbReference>
<reference evidence="1 2" key="1">
    <citation type="submission" date="2021-07" db="EMBL/GenBank/DDBJ databases">
        <title>The Aristolochia fimbriata genome: insights into angiosperm evolution, floral development and chemical biosynthesis.</title>
        <authorList>
            <person name="Jiao Y."/>
        </authorList>
    </citation>
    <scope>NUCLEOTIDE SEQUENCE [LARGE SCALE GENOMIC DNA]</scope>
    <source>
        <strain evidence="1">IBCAS-2021</strain>
        <tissue evidence="1">Leaf</tissue>
    </source>
</reference>
<dbReference type="InterPro" id="IPR036264">
    <property type="entry name" value="Bact_exopeptidase_dim_dom"/>
</dbReference>
<keyword evidence="2" id="KW-1185">Reference proteome</keyword>
<dbReference type="InterPro" id="IPR002933">
    <property type="entry name" value="Peptidase_M20"/>
</dbReference>
<evidence type="ECO:0000313" key="2">
    <source>
        <dbReference type="Proteomes" id="UP000825729"/>
    </source>
</evidence>
<accession>A0AAV7EUE1</accession>
<organism evidence="1 2">
    <name type="scientific">Aristolochia fimbriata</name>
    <name type="common">White veined hardy Dutchman's pipe vine</name>
    <dbReference type="NCBI Taxonomy" id="158543"/>
    <lineage>
        <taxon>Eukaryota</taxon>
        <taxon>Viridiplantae</taxon>
        <taxon>Streptophyta</taxon>
        <taxon>Embryophyta</taxon>
        <taxon>Tracheophyta</taxon>
        <taxon>Spermatophyta</taxon>
        <taxon>Magnoliopsida</taxon>
        <taxon>Magnoliidae</taxon>
        <taxon>Piperales</taxon>
        <taxon>Aristolochiaceae</taxon>
        <taxon>Aristolochia</taxon>
    </lineage>
</organism>
<comment type="caution">
    <text evidence="1">The sequence shown here is derived from an EMBL/GenBank/DDBJ whole genome shotgun (WGS) entry which is preliminary data.</text>
</comment>
<dbReference type="AlphaFoldDB" id="A0AAV7EUE1"/>
<dbReference type="SUPFAM" id="SSF53187">
    <property type="entry name" value="Zn-dependent exopeptidases"/>
    <property type="match status" value="1"/>
</dbReference>
<dbReference type="Proteomes" id="UP000825729">
    <property type="component" value="Unassembled WGS sequence"/>
</dbReference>
<proteinExistence type="predicted"/>
<sequence length="260" mass="28141">MKSVRRKIHEYPELAFEEYNTSELIRAELDALGIEYKWPYAKTGIVATVGSGEHPWFALRADMDGLALQELVDWEHKSKIDGKMHACGHDAHVTMLLGAAKLLQTRKNRLKGTVKLVFQPAEEDKGGAYHMLQEGALEKVAAIFGIHVDSGTPTGMITSRPGPILAAVGDFVATIQGRGGHAAQPSNAVDPIVAASFAIIALQQLVSRESDPLDSTVISVGFIRAGDAHNVIPHSVKFGGTFRSMTSEGVSYLAKRIKED</sequence>
<dbReference type="NCBIfam" id="TIGR01891">
    <property type="entry name" value="amidohydrolases"/>
    <property type="match status" value="1"/>
</dbReference>
<dbReference type="PANTHER" id="PTHR11014:SF63">
    <property type="entry name" value="METALLOPEPTIDASE, PUTATIVE (AFU_ORTHOLOGUE AFUA_6G09600)-RELATED"/>
    <property type="match status" value="1"/>
</dbReference>
<protein>
    <recommendedName>
        <fullName evidence="3">Peptidase M20 dimerisation domain-containing protein</fullName>
    </recommendedName>
</protein>
<dbReference type="GO" id="GO:0010179">
    <property type="term" value="F:IAA-Ala conjugate hydrolase activity"/>
    <property type="evidence" value="ECO:0007669"/>
    <property type="project" value="TreeGrafter"/>
</dbReference>
<evidence type="ECO:0008006" key="3">
    <source>
        <dbReference type="Google" id="ProtNLM"/>
    </source>
</evidence>
<gene>
    <name evidence="1" type="ORF">H6P81_005357</name>
</gene>